<dbReference type="SUPFAM" id="SSF55073">
    <property type="entry name" value="Nucleotide cyclase"/>
    <property type="match status" value="1"/>
</dbReference>
<organism evidence="3 4">
    <name type="scientific">Desulfurobacterium indicum</name>
    <dbReference type="NCBI Taxonomy" id="1914305"/>
    <lineage>
        <taxon>Bacteria</taxon>
        <taxon>Pseudomonadati</taxon>
        <taxon>Aquificota</taxon>
        <taxon>Aquificia</taxon>
        <taxon>Desulfurobacteriales</taxon>
        <taxon>Desulfurobacteriaceae</taxon>
        <taxon>Desulfurobacterium</taxon>
    </lineage>
</organism>
<dbReference type="NCBIfam" id="TIGR00254">
    <property type="entry name" value="GGDEF"/>
    <property type="match status" value="1"/>
</dbReference>
<dbReference type="SUPFAM" id="SSF141868">
    <property type="entry name" value="EAL domain-like"/>
    <property type="match status" value="1"/>
</dbReference>
<evidence type="ECO:0000313" key="4">
    <source>
        <dbReference type="Proteomes" id="UP000187408"/>
    </source>
</evidence>
<dbReference type="EMBL" id="MOEN01000041">
    <property type="protein sequence ID" value="OMH39889.1"/>
    <property type="molecule type" value="Genomic_DNA"/>
</dbReference>
<gene>
    <name evidence="3" type="ORF">BLW93_08175</name>
</gene>
<dbReference type="Pfam" id="PF00563">
    <property type="entry name" value="EAL"/>
    <property type="match status" value="1"/>
</dbReference>
<accession>A0A1R1MJF4</accession>
<dbReference type="CDD" id="cd01948">
    <property type="entry name" value="EAL"/>
    <property type="match status" value="1"/>
</dbReference>
<dbReference type="GO" id="GO:0071111">
    <property type="term" value="F:cyclic-guanylate-specific phosphodiesterase activity"/>
    <property type="evidence" value="ECO:0007669"/>
    <property type="project" value="InterPro"/>
</dbReference>
<dbReference type="Gene3D" id="3.20.20.450">
    <property type="entry name" value="EAL domain"/>
    <property type="match status" value="1"/>
</dbReference>
<dbReference type="STRING" id="1914305.BLW93_08175"/>
<feature type="domain" description="GGDEF" evidence="2">
    <location>
        <begin position="179"/>
        <end position="315"/>
    </location>
</feature>
<evidence type="ECO:0000259" key="1">
    <source>
        <dbReference type="PROSITE" id="PS50883"/>
    </source>
</evidence>
<dbReference type="PROSITE" id="PS50887">
    <property type="entry name" value="GGDEF"/>
    <property type="match status" value="1"/>
</dbReference>
<reference evidence="3 4" key="1">
    <citation type="submission" date="2016-10" db="EMBL/GenBank/DDBJ databases">
        <title>Genome sequence of a sulfur-reducing bacterium Desulfurobacterium indicum K6013.</title>
        <authorList>
            <person name="Cao J."/>
            <person name="Shao Z."/>
            <person name="Alain K."/>
            <person name="Jebbar M."/>
        </authorList>
    </citation>
    <scope>NUCLEOTIDE SEQUENCE [LARGE SCALE GENOMIC DNA]</scope>
    <source>
        <strain evidence="3 4">K6013</strain>
    </source>
</reference>
<dbReference type="Proteomes" id="UP000187408">
    <property type="component" value="Unassembled WGS sequence"/>
</dbReference>
<dbReference type="PANTHER" id="PTHR33121">
    <property type="entry name" value="CYCLIC DI-GMP PHOSPHODIESTERASE PDEF"/>
    <property type="match status" value="1"/>
</dbReference>
<evidence type="ECO:0000313" key="3">
    <source>
        <dbReference type="EMBL" id="OMH39889.1"/>
    </source>
</evidence>
<feature type="domain" description="EAL" evidence="1">
    <location>
        <begin position="323"/>
        <end position="567"/>
    </location>
</feature>
<dbReference type="SMART" id="SM00052">
    <property type="entry name" value="EAL"/>
    <property type="match status" value="1"/>
</dbReference>
<dbReference type="InterPro" id="IPR029787">
    <property type="entry name" value="Nucleotide_cyclase"/>
</dbReference>
<dbReference type="InterPro" id="IPR001633">
    <property type="entry name" value="EAL_dom"/>
</dbReference>
<name>A0A1R1MJF4_9BACT</name>
<dbReference type="InterPro" id="IPR043128">
    <property type="entry name" value="Rev_trsase/Diguanyl_cyclase"/>
</dbReference>
<sequence>MVKVMEFRESLRIYNITDKDLKEIKELKNFFSDETKRTISKETLKFIKEKLQKSSQIIEDLQFHKSFIEIISKFLDKIFDVRKIDIYIDVIARTHLKYIPTEDFIKDYGKFLQNVINSIQVPEEKLPTFKKFIFILILVSYCILFKQISNRLEEQNSDSVTKLPSKIYLIRNFSKLLKKSRTIAIIDINDFKNINIYYGFQAGNSILTYMASFLKSIFKQATIARVQNDEFFILSEEPPETVFQKLRNLQNDLKSIPFEIPVKSGIEKIVIFFTGVILETERCKNMDYNTLFWILYKGIKKAKKKENNIEIIYRDEISSYILQRKLTLDVIEAIRKRKIKIRLQKIENLINGKLLFKESLARIPASDSIIEAEKFIKLVCQTNIEEKLDILMVEKLLEIYKKKKPNFPISINLSSLFMQNKFNWFLDRITKEKIEPGKIIVELTEREDILAIPNIVKKVNILKKRGIKVFVDDFGVKYANYELLRILPVDGVKIDGSIIKNITTNELDQLFVTYVFKLAQMRNLKIVAEYIEKKETKEKLVEISSATGFTELYGQGFLIGKPEIVSI</sequence>
<dbReference type="PANTHER" id="PTHR33121:SF71">
    <property type="entry name" value="OXYGEN SENSOR PROTEIN DOSP"/>
    <property type="match status" value="1"/>
</dbReference>
<dbReference type="Pfam" id="PF00990">
    <property type="entry name" value="GGDEF"/>
    <property type="match status" value="1"/>
</dbReference>
<dbReference type="InterPro" id="IPR000160">
    <property type="entry name" value="GGDEF_dom"/>
</dbReference>
<dbReference type="PROSITE" id="PS50883">
    <property type="entry name" value="EAL"/>
    <property type="match status" value="1"/>
</dbReference>
<protein>
    <recommendedName>
        <fullName evidence="5">EAL domain-containing protein</fullName>
    </recommendedName>
</protein>
<dbReference type="AlphaFoldDB" id="A0A1R1MJF4"/>
<dbReference type="InterPro" id="IPR050706">
    <property type="entry name" value="Cyclic-di-GMP_PDE-like"/>
</dbReference>
<evidence type="ECO:0008006" key="5">
    <source>
        <dbReference type="Google" id="ProtNLM"/>
    </source>
</evidence>
<dbReference type="InterPro" id="IPR035919">
    <property type="entry name" value="EAL_sf"/>
</dbReference>
<keyword evidence="4" id="KW-1185">Reference proteome</keyword>
<evidence type="ECO:0000259" key="2">
    <source>
        <dbReference type="PROSITE" id="PS50887"/>
    </source>
</evidence>
<proteinExistence type="predicted"/>
<dbReference type="Gene3D" id="3.30.70.270">
    <property type="match status" value="1"/>
</dbReference>
<comment type="caution">
    <text evidence="3">The sequence shown here is derived from an EMBL/GenBank/DDBJ whole genome shotgun (WGS) entry which is preliminary data.</text>
</comment>
<dbReference type="SMART" id="SM00267">
    <property type="entry name" value="GGDEF"/>
    <property type="match status" value="1"/>
</dbReference>